<evidence type="ECO:0000256" key="2">
    <source>
        <dbReference type="ARBA" id="ARBA00023180"/>
    </source>
</evidence>
<protein>
    <recommendedName>
        <fullName evidence="5">Protein sleepless</fullName>
    </recommendedName>
</protein>
<evidence type="ECO:0000256" key="1">
    <source>
        <dbReference type="ARBA" id="ARBA00022729"/>
    </source>
</evidence>
<dbReference type="PANTHER" id="PTHR33562:SF18">
    <property type="entry name" value="BOUDIN-RELATED"/>
    <property type="match status" value="1"/>
</dbReference>
<dbReference type="InterPro" id="IPR031424">
    <property type="entry name" value="QVR-like"/>
</dbReference>
<comment type="caution">
    <text evidence="3">The sequence shown here is derived from an EMBL/GenBank/DDBJ whole genome shotgun (WGS) entry which is preliminary data.</text>
</comment>
<dbReference type="EMBL" id="JAPWDV010000003">
    <property type="protein sequence ID" value="KAJ6218032.1"/>
    <property type="molecule type" value="Genomic_DNA"/>
</dbReference>
<name>A0A9Q0M342_BLOTA</name>
<dbReference type="InterPro" id="IPR050975">
    <property type="entry name" value="Sleep_regulator"/>
</dbReference>
<dbReference type="AlphaFoldDB" id="A0A9Q0M342"/>
<keyword evidence="4" id="KW-1185">Reference proteome</keyword>
<dbReference type="CDD" id="cd23590">
    <property type="entry name" value="TFP_LU_ECD_Bou"/>
    <property type="match status" value="1"/>
</dbReference>
<keyword evidence="1" id="KW-0732">Signal</keyword>
<accession>A0A9Q0M342</accession>
<keyword evidence="2" id="KW-0325">Glycoprotein</keyword>
<organism evidence="3 4">
    <name type="scientific">Blomia tropicalis</name>
    <name type="common">Mite</name>
    <dbReference type="NCBI Taxonomy" id="40697"/>
    <lineage>
        <taxon>Eukaryota</taxon>
        <taxon>Metazoa</taxon>
        <taxon>Ecdysozoa</taxon>
        <taxon>Arthropoda</taxon>
        <taxon>Chelicerata</taxon>
        <taxon>Arachnida</taxon>
        <taxon>Acari</taxon>
        <taxon>Acariformes</taxon>
        <taxon>Sarcoptiformes</taxon>
        <taxon>Astigmata</taxon>
        <taxon>Glycyphagoidea</taxon>
        <taxon>Echimyopodidae</taxon>
        <taxon>Blomia</taxon>
    </lineage>
</organism>
<dbReference type="GO" id="GO:0032222">
    <property type="term" value="P:regulation of synaptic transmission, cholinergic"/>
    <property type="evidence" value="ECO:0007669"/>
    <property type="project" value="InterPro"/>
</dbReference>
<dbReference type="PANTHER" id="PTHR33562">
    <property type="entry name" value="ATILLA, ISOFORM B-RELATED-RELATED"/>
    <property type="match status" value="1"/>
</dbReference>
<sequence>MSNRWIVQCFTHREQIAINFIQSNPTPPPELCFTRISPQNVVISNPFVDYSNTMLAILSINEELECSEYFDHTNTRLKPKPCDFIHEARFCTKFTGMYGGRITTTRNCSSRDLGDYCTYVERQGDIRYIRSCVYTCSSDDCNSSYGVRLAIPIMVGAILCLVLLQS</sequence>
<proteinExistence type="predicted"/>
<reference evidence="3" key="1">
    <citation type="submission" date="2022-12" db="EMBL/GenBank/DDBJ databases">
        <title>Genome assemblies of Blomia tropicalis.</title>
        <authorList>
            <person name="Cui Y."/>
        </authorList>
    </citation>
    <scope>NUCLEOTIDE SEQUENCE</scope>
    <source>
        <tissue evidence="3">Adult mites</tissue>
    </source>
</reference>
<dbReference type="Proteomes" id="UP001142055">
    <property type="component" value="Chromosome 3"/>
</dbReference>
<evidence type="ECO:0000313" key="4">
    <source>
        <dbReference type="Proteomes" id="UP001142055"/>
    </source>
</evidence>
<evidence type="ECO:0008006" key="5">
    <source>
        <dbReference type="Google" id="ProtNLM"/>
    </source>
</evidence>
<dbReference type="Pfam" id="PF17064">
    <property type="entry name" value="QVR"/>
    <property type="match status" value="1"/>
</dbReference>
<gene>
    <name evidence="3" type="ORF">RDWZM_009189</name>
</gene>
<evidence type="ECO:0000313" key="3">
    <source>
        <dbReference type="EMBL" id="KAJ6218032.1"/>
    </source>
</evidence>
<dbReference type="GO" id="GO:0030431">
    <property type="term" value="P:sleep"/>
    <property type="evidence" value="ECO:0007669"/>
    <property type="project" value="InterPro"/>
</dbReference>